<dbReference type="HOGENOM" id="CLU_443015_0_0_1"/>
<evidence type="ECO:0000313" key="3">
    <source>
        <dbReference type="EnsemblMetazoa" id="SMAR002238-PA"/>
    </source>
</evidence>
<dbReference type="PANTHER" id="PTHR41158:SF2">
    <property type="entry name" value="AGAP010294-PA"/>
    <property type="match status" value="1"/>
</dbReference>
<feature type="region of interest" description="Disordered" evidence="1">
    <location>
        <begin position="120"/>
        <end position="149"/>
    </location>
</feature>
<dbReference type="EnsemblMetazoa" id="SMAR002238-RA">
    <property type="protein sequence ID" value="SMAR002238-PA"/>
    <property type="gene ID" value="SMAR002238"/>
</dbReference>
<proteinExistence type="predicted"/>
<dbReference type="EMBL" id="JH431071">
    <property type="status" value="NOT_ANNOTATED_CDS"/>
    <property type="molecule type" value="Genomic_DNA"/>
</dbReference>
<reference evidence="4" key="1">
    <citation type="submission" date="2011-05" db="EMBL/GenBank/DDBJ databases">
        <authorList>
            <person name="Richards S.R."/>
            <person name="Qu J."/>
            <person name="Jiang H."/>
            <person name="Jhangiani S.N."/>
            <person name="Agravi P."/>
            <person name="Goodspeed R."/>
            <person name="Gross S."/>
            <person name="Mandapat C."/>
            <person name="Jackson L."/>
            <person name="Mathew T."/>
            <person name="Pu L."/>
            <person name="Thornton R."/>
            <person name="Saada N."/>
            <person name="Wilczek-Boney K.B."/>
            <person name="Lee S."/>
            <person name="Kovar C."/>
            <person name="Wu Y."/>
            <person name="Scherer S.E."/>
            <person name="Worley K.C."/>
            <person name="Muzny D.M."/>
            <person name="Gibbs R."/>
        </authorList>
    </citation>
    <scope>NUCLEOTIDE SEQUENCE</scope>
    <source>
        <strain evidence="4">Brora</strain>
    </source>
</reference>
<protein>
    <submittedName>
        <fullName evidence="3">Uncharacterized protein</fullName>
    </submittedName>
</protein>
<keyword evidence="4" id="KW-1185">Reference proteome</keyword>
<sequence length="617" mass="67682">MKRNPYYSNPMTSSGFGSNLYPILDASVTILSFAAFASLFTMAISRFIMNRPSTNTGGTGGTGLLGSIVSLGQKKNLNATYDNNDQVMNILNKADRACIEWRKCVKKNFYATRNKISSQECPRRPRSCSLTEAPQLPKPKPKPKNLAKQRHLAHLSSPWLAEDDGHWDARASPGGVGIMGIFIMTSSIGLWVCLCVVVIAIVALPSSAQMMEARKFATKMEPMVSNVADAMPSHSMPLPKPAESIKAPTFSFQNLFKTIFSMFTGKMDGESATKQILNLILSVIDTLKQTFTNRAMQARSHGSNNIGSDAAVTGLTFLKAYVRSMAAHDNKCVQKFLCEANKEAVERTNDIGHWIGTATSSAIGYLLERSKVATGDVIADASWKGRRGEDCAILYSMCSDKFSTNMQYLFAAFLYGLLLIQASTQDVSNENSVQHQMFSSKPFSGSTKENTLDSDDLDSGAKSPFTWSTLWSTLMSFFRGKSDGSGTKQLVSFMLSVLDMFKQYFMQRSAQSRGAIGIGRVGSDAASAILTMVKGYIKSSSARDEGCMQRYLCEVNREVVKDAREIGYIIGKAGSSVISYLLERSRLAPYDANYNASRRGLDGDNCETLSYDCNETY</sequence>
<keyword evidence="2" id="KW-0812">Transmembrane</keyword>
<dbReference type="PANTHER" id="PTHR41158">
    <property type="entry name" value="AGAP010294-PA"/>
    <property type="match status" value="1"/>
</dbReference>
<evidence type="ECO:0000313" key="4">
    <source>
        <dbReference type="Proteomes" id="UP000014500"/>
    </source>
</evidence>
<dbReference type="eggNOG" id="ENOG502R3CJ">
    <property type="taxonomic scope" value="Eukaryota"/>
</dbReference>
<dbReference type="AlphaFoldDB" id="T1IMM8"/>
<keyword evidence="2" id="KW-0472">Membrane</keyword>
<feature type="compositionally biased region" description="Basic residues" evidence="1">
    <location>
        <begin position="139"/>
        <end position="149"/>
    </location>
</feature>
<feature type="transmembrane region" description="Helical" evidence="2">
    <location>
        <begin position="176"/>
        <end position="204"/>
    </location>
</feature>
<evidence type="ECO:0000256" key="1">
    <source>
        <dbReference type="SAM" id="MobiDB-lite"/>
    </source>
</evidence>
<evidence type="ECO:0000256" key="2">
    <source>
        <dbReference type="SAM" id="Phobius"/>
    </source>
</evidence>
<name>T1IMM8_STRMM</name>
<dbReference type="STRING" id="126957.T1IMM8"/>
<feature type="transmembrane region" description="Helical" evidence="2">
    <location>
        <begin position="20"/>
        <end position="44"/>
    </location>
</feature>
<keyword evidence="2" id="KW-1133">Transmembrane helix</keyword>
<dbReference type="Proteomes" id="UP000014500">
    <property type="component" value="Unassembled WGS sequence"/>
</dbReference>
<accession>T1IMM8</accession>
<organism evidence="3 4">
    <name type="scientific">Strigamia maritima</name>
    <name type="common">European centipede</name>
    <name type="synonym">Geophilus maritimus</name>
    <dbReference type="NCBI Taxonomy" id="126957"/>
    <lineage>
        <taxon>Eukaryota</taxon>
        <taxon>Metazoa</taxon>
        <taxon>Ecdysozoa</taxon>
        <taxon>Arthropoda</taxon>
        <taxon>Myriapoda</taxon>
        <taxon>Chilopoda</taxon>
        <taxon>Pleurostigmophora</taxon>
        <taxon>Geophilomorpha</taxon>
        <taxon>Linotaeniidae</taxon>
        <taxon>Strigamia</taxon>
    </lineage>
</organism>
<reference evidence="3" key="2">
    <citation type="submission" date="2015-02" db="UniProtKB">
        <authorList>
            <consortium name="EnsemblMetazoa"/>
        </authorList>
    </citation>
    <scope>IDENTIFICATION</scope>
</reference>